<dbReference type="CDD" id="cd02513">
    <property type="entry name" value="CMP-NeuAc_Synthase"/>
    <property type="match status" value="1"/>
</dbReference>
<evidence type="ECO:0000313" key="1">
    <source>
        <dbReference type="EMBL" id="SVC46382.1"/>
    </source>
</evidence>
<dbReference type="Pfam" id="PF02348">
    <property type="entry name" value="CTP_transf_3"/>
    <property type="match status" value="1"/>
</dbReference>
<dbReference type="InterPro" id="IPR029044">
    <property type="entry name" value="Nucleotide-diphossugar_trans"/>
</dbReference>
<accession>A0A382MG33</accession>
<feature type="non-terminal residue" evidence="1">
    <location>
        <position position="173"/>
    </location>
</feature>
<protein>
    <submittedName>
        <fullName evidence="1">Uncharacterized protein</fullName>
    </submittedName>
</protein>
<dbReference type="AlphaFoldDB" id="A0A382MG33"/>
<organism evidence="1">
    <name type="scientific">marine metagenome</name>
    <dbReference type="NCBI Taxonomy" id="408172"/>
    <lineage>
        <taxon>unclassified sequences</taxon>
        <taxon>metagenomes</taxon>
        <taxon>ecological metagenomes</taxon>
    </lineage>
</organism>
<proteinExistence type="predicted"/>
<sequence length="173" mass="19767">MKLAIIPARRESKRLKNKNIRNFAGRPILAWPIKAALESKVFDEVMVSTEDQEIVDIAKSHGAEVPFLRPKELSGDLVGNVSVIKHILSWYKDQKINVTDVCCLYATASLVDIEDIVQGLFMLQSNRNSFVVTVCEYKYPIQRALVLNTSQELAPIWPEKMKQRSQELDKTFF</sequence>
<dbReference type="PANTHER" id="PTHR21485:SF6">
    <property type="entry name" value="N-ACYLNEURAMINATE CYTIDYLYLTRANSFERASE-RELATED"/>
    <property type="match status" value="1"/>
</dbReference>
<gene>
    <name evidence="1" type="ORF">METZ01_LOCUS299236</name>
</gene>
<dbReference type="GO" id="GO:0008781">
    <property type="term" value="F:N-acylneuraminate cytidylyltransferase activity"/>
    <property type="evidence" value="ECO:0007669"/>
    <property type="project" value="TreeGrafter"/>
</dbReference>
<dbReference type="InterPro" id="IPR050793">
    <property type="entry name" value="CMP-NeuNAc_synthase"/>
</dbReference>
<dbReference type="PANTHER" id="PTHR21485">
    <property type="entry name" value="HAD SUPERFAMILY MEMBERS CMAS AND KDSC"/>
    <property type="match status" value="1"/>
</dbReference>
<dbReference type="Gene3D" id="3.90.550.10">
    <property type="entry name" value="Spore Coat Polysaccharide Biosynthesis Protein SpsA, Chain A"/>
    <property type="match status" value="1"/>
</dbReference>
<name>A0A382MG33_9ZZZZ</name>
<dbReference type="SUPFAM" id="SSF53448">
    <property type="entry name" value="Nucleotide-diphospho-sugar transferases"/>
    <property type="match status" value="1"/>
</dbReference>
<dbReference type="EMBL" id="UINC01092633">
    <property type="protein sequence ID" value="SVC46382.1"/>
    <property type="molecule type" value="Genomic_DNA"/>
</dbReference>
<reference evidence="1" key="1">
    <citation type="submission" date="2018-05" db="EMBL/GenBank/DDBJ databases">
        <authorList>
            <person name="Lanie J.A."/>
            <person name="Ng W.-L."/>
            <person name="Kazmierczak K.M."/>
            <person name="Andrzejewski T.M."/>
            <person name="Davidsen T.M."/>
            <person name="Wayne K.J."/>
            <person name="Tettelin H."/>
            <person name="Glass J.I."/>
            <person name="Rusch D."/>
            <person name="Podicherti R."/>
            <person name="Tsui H.-C.T."/>
            <person name="Winkler M.E."/>
        </authorList>
    </citation>
    <scope>NUCLEOTIDE SEQUENCE</scope>
</reference>
<dbReference type="InterPro" id="IPR003329">
    <property type="entry name" value="Cytidylyl_trans"/>
</dbReference>